<organism evidence="2 3">
    <name type="scientific">Pseudonocardia tropica</name>
    <dbReference type="NCBI Taxonomy" id="681289"/>
    <lineage>
        <taxon>Bacteria</taxon>
        <taxon>Bacillati</taxon>
        <taxon>Actinomycetota</taxon>
        <taxon>Actinomycetes</taxon>
        <taxon>Pseudonocardiales</taxon>
        <taxon>Pseudonocardiaceae</taxon>
        <taxon>Pseudonocardia</taxon>
    </lineage>
</organism>
<keyword evidence="3" id="KW-1185">Reference proteome</keyword>
<feature type="transmembrane region" description="Helical" evidence="1">
    <location>
        <begin position="94"/>
        <end position="113"/>
    </location>
</feature>
<comment type="caution">
    <text evidence="2">The sequence shown here is derived from an EMBL/GenBank/DDBJ whole genome shotgun (WGS) entry which is preliminary data.</text>
</comment>
<name>A0ABV1JRZ6_9PSEU</name>
<keyword evidence="1" id="KW-0812">Transmembrane</keyword>
<gene>
    <name evidence="2" type="ORF">WHI96_05355</name>
</gene>
<sequence length="183" mass="19733">MDPDTDVAGTAARRRGELRLLHDSPVADPPTEEELVQIVEATNAVLRAEQEERDRAGELRVRGMHRAVYLRLGLLAVLALLVPVLAGWRGLSGWGALVPVSCVLLAAAVLSAVVHARTGHDRPPVRGWFGTPLLVVGALALLTTAALRSWWVPTLGILLVVLTVGAERRALDPGGFSPRWWTL</sequence>
<keyword evidence="1" id="KW-1133">Transmembrane helix</keyword>
<evidence type="ECO:0000256" key="1">
    <source>
        <dbReference type="SAM" id="Phobius"/>
    </source>
</evidence>
<dbReference type="EMBL" id="JBEDNP010000002">
    <property type="protein sequence ID" value="MEQ3538238.1"/>
    <property type="molecule type" value="Genomic_DNA"/>
</dbReference>
<accession>A0ABV1JRZ6</accession>
<dbReference type="Proteomes" id="UP001464923">
    <property type="component" value="Unassembled WGS sequence"/>
</dbReference>
<dbReference type="RefSeq" id="WP_345645149.1">
    <property type="nucleotide sequence ID" value="NZ_BAABLY010000027.1"/>
</dbReference>
<evidence type="ECO:0000313" key="2">
    <source>
        <dbReference type="EMBL" id="MEQ3538238.1"/>
    </source>
</evidence>
<protein>
    <submittedName>
        <fullName evidence="2">Uncharacterized protein</fullName>
    </submittedName>
</protein>
<feature type="transmembrane region" description="Helical" evidence="1">
    <location>
        <begin position="125"/>
        <end position="144"/>
    </location>
</feature>
<keyword evidence="1" id="KW-0472">Membrane</keyword>
<feature type="transmembrane region" description="Helical" evidence="1">
    <location>
        <begin position="68"/>
        <end position="88"/>
    </location>
</feature>
<evidence type="ECO:0000313" key="3">
    <source>
        <dbReference type="Proteomes" id="UP001464923"/>
    </source>
</evidence>
<proteinExistence type="predicted"/>
<reference evidence="2 3" key="1">
    <citation type="submission" date="2024-03" db="EMBL/GenBank/DDBJ databases">
        <title>Draft genome sequence of Pseudonocardia tropica JCM 19149.</title>
        <authorList>
            <person name="Butdee W."/>
            <person name="Duangmal K."/>
        </authorList>
    </citation>
    <scope>NUCLEOTIDE SEQUENCE [LARGE SCALE GENOMIC DNA]</scope>
    <source>
        <strain evidence="2 3">JCM 19149</strain>
    </source>
</reference>